<reference evidence="1" key="1">
    <citation type="submission" date="2018-01" db="EMBL/GenBank/DDBJ databases">
        <authorList>
            <person name="Clerissi C."/>
        </authorList>
    </citation>
    <scope>NUCLEOTIDE SEQUENCE</scope>
    <source>
        <strain evidence="1">Cupriavidus taiwanensis STM 8556</strain>
    </source>
</reference>
<organism evidence="1">
    <name type="scientific">Cupriavidus taiwanensis</name>
    <dbReference type="NCBI Taxonomy" id="164546"/>
    <lineage>
        <taxon>Bacteria</taxon>
        <taxon>Pseudomonadati</taxon>
        <taxon>Pseudomonadota</taxon>
        <taxon>Betaproteobacteria</taxon>
        <taxon>Burkholderiales</taxon>
        <taxon>Burkholderiaceae</taxon>
        <taxon>Cupriavidus</taxon>
    </lineage>
</organism>
<dbReference type="EMBL" id="OFTH01000047">
    <property type="protein sequence ID" value="SOZ72923.1"/>
    <property type="molecule type" value="Genomic_DNA"/>
</dbReference>
<evidence type="ECO:0000313" key="1">
    <source>
        <dbReference type="EMBL" id="SOZ72923.1"/>
    </source>
</evidence>
<comment type="caution">
    <text evidence="1">The sequence shown here is derived from an EMBL/GenBank/DDBJ whole genome shotgun (WGS) entry which is preliminary data.</text>
</comment>
<sequence length="20" mass="2357">MTIQVTKFMMIVLVEADIHH</sequence>
<name>A0A375E9Q1_9BURK</name>
<proteinExistence type="predicted"/>
<accession>A0A375E9Q1</accession>
<dbReference type="Proteomes" id="UP000256952">
    <property type="component" value="Chromosome CBM2613_b"/>
</dbReference>
<protein>
    <submittedName>
        <fullName evidence="1">Uncharacterized protein</fullName>
    </submittedName>
</protein>
<gene>
    <name evidence="1" type="ORF">CBM2613_B50071</name>
</gene>
<dbReference type="AlphaFoldDB" id="A0A375E9Q1"/>